<name>A0A5N5LQS3_9ROSI</name>
<evidence type="ECO:0000313" key="1">
    <source>
        <dbReference type="EMBL" id="KAB5545174.1"/>
    </source>
</evidence>
<reference evidence="2" key="1">
    <citation type="journal article" date="2019" name="Gigascience">
        <title>De novo genome assembly of the endangered Acer yangbiense, a plant species with extremely small populations endemic to Yunnan Province, China.</title>
        <authorList>
            <person name="Yang J."/>
            <person name="Wariss H.M."/>
            <person name="Tao L."/>
            <person name="Zhang R."/>
            <person name="Yun Q."/>
            <person name="Hollingsworth P."/>
            <person name="Dao Z."/>
            <person name="Luo G."/>
            <person name="Guo H."/>
            <person name="Ma Y."/>
            <person name="Sun W."/>
        </authorList>
    </citation>
    <scope>NUCLEOTIDE SEQUENCE [LARGE SCALE GENOMIC DNA]</scope>
    <source>
        <strain evidence="2">cv. br00</strain>
    </source>
</reference>
<protein>
    <submittedName>
        <fullName evidence="1">Uncharacterized protein</fullName>
    </submittedName>
</protein>
<organism evidence="1 2">
    <name type="scientific">Salix brachista</name>
    <dbReference type="NCBI Taxonomy" id="2182728"/>
    <lineage>
        <taxon>Eukaryota</taxon>
        <taxon>Viridiplantae</taxon>
        <taxon>Streptophyta</taxon>
        <taxon>Embryophyta</taxon>
        <taxon>Tracheophyta</taxon>
        <taxon>Spermatophyta</taxon>
        <taxon>Magnoliopsida</taxon>
        <taxon>eudicotyledons</taxon>
        <taxon>Gunneridae</taxon>
        <taxon>Pentapetalae</taxon>
        <taxon>rosids</taxon>
        <taxon>fabids</taxon>
        <taxon>Malpighiales</taxon>
        <taxon>Salicaceae</taxon>
        <taxon>Saliceae</taxon>
        <taxon>Salix</taxon>
    </lineage>
</organism>
<accession>A0A5N5LQS3</accession>
<dbReference type="EMBL" id="VDCV01000008">
    <property type="protein sequence ID" value="KAB5545174.1"/>
    <property type="molecule type" value="Genomic_DNA"/>
</dbReference>
<sequence length="119" mass="14059">MDYKDMAENGTRSFHYEDYNNRRVFLRSYPLYCVEEDETTIDEMVSTTSKNTENKRLKRAILSVFYWSAVKGREEVQRLIQILGLVIIMQKLHLAKLSQLHDIKNSLKAKYQTAKHKSV</sequence>
<keyword evidence="2" id="KW-1185">Reference proteome</keyword>
<evidence type="ECO:0000313" key="2">
    <source>
        <dbReference type="Proteomes" id="UP000326939"/>
    </source>
</evidence>
<dbReference type="Proteomes" id="UP000326939">
    <property type="component" value="Chromosome 8"/>
</dbReference>
<gene>
    <name evidence="1" type="ORF">DKX38_013286</name>
</gene>
<proteinExistence type="predicted"/>
<comment type="caution">
    <text evidence="1">The sequence shown here is derived from an EMBL/GenBank/DDBJ whole genome shotgun (WGS) entry which is preliminary data.</text>
</comment>
<dbReference type="AlphaFoldDB" id="A0A5N5LQS3"/>